<evidence type="ECO:0000256" key="1">
    <source>
        <dbReference type="ARBA" id="ARBA00004685"/>
    </source>
</evidence>
<dbReference type="EMBL" id="CDHN01000003">
    <property type="protein sequence ID" value="CEJ90040.1"/>
    <property type="molecule type" value="Genomic_DNA"/>
</dbReference>
<comment type="similarity">
    <text evidence="2">Belongs to the ustYa family.</text>
</comment>
<dbReference type="OrthoDB" id="3687641at2759"/>
<evidence type="ECO:0000313" key="3">
    <source>
        <dbReference type="EMBL" id="CEJ90040.1"/>
    </source>
</evidence>
<dbReference type="AlphaFoldDB" id="A0A0A1THN8"/>
<accession>A0A0A1THN8</accession>
<name>A0A0A1THN8_9HYPO</name>
<dbReference type="Proteomes" id="UP000039046">
    <property type="component" value="Unassembled WGS sequence"/>
</dbReference>
<evidence type="ECO:0000313" key="4">
    <source>
        <dbReference type="Proteomes" id="UP000039046"/>
    </source>
</evidence>
<dbReference type="STRING" id="1531966.A0A0A1THN8"/>
<dbReference type="HOGENOM" id="CLU_042941_6_3_1"/>
<proteinExistence type="inferred from homology"/>
<dbReference type="GO" id="GO:0043386">
    <property type="term" value="P:mycotoxin biosynthetic process"/>
    <property type="evidence" value="ECO:0007669"/>
    <property type="project" value="InterPro"/>
</dbReference>
<dbReference type="Pfam" id="PF11807">
    <property type="entry name" value="UstYa"/>
    <property type="match status" value="1"/>
</dbReference>
<dbReference type="PANTHER" id="PTHR33365:SF4">
    <property type="entry name" value="CYCLOCHLOROTINE BIOSYNTHESIS PROTEIN O"/>
    <property type="match status" value="1"/>
</dbReference>
<dbReference type="PANTHER" id="PTHR33365">
    <property type="entry name" value="YALI0B05434P"/>
    <property type="match status" value="1"/>
</dbReference>
<protein>
    <submittedName>
        <fullName evidence="3">Uncharacterized protein</fullName>
    </submittedName>
</protein>
<evidence type="ECO:0000256" key="2">
    <source>
        <dbReference type="ARBA" id="ARBA00035112"/>
    </source>
</evidence>
<reference evidence="3 4" key="1">
    <citation type="journal article" date="2015" name="Genome Announc.">
        <title>Draft Genome Sequence and Gene Annotation of the Entomopathogenic Fungus Verticillium hemipterigenum.</title>
        <authorList>
            <person name="Horn F."/>
            <person name="Habel A."/>
            <person name="Scharf D.H."/>
            <person name="Dworschak J."/>
            <person name="Brakhage A.A."/>
            <person name="Guthke R."/>
            <person name="Hertweck C."/>
            <person name="Linde J."/>
        </authorList>
    </citation>
    <scope>NUCLEOTIDE SEQUENCE [LARGE SCALE GENOMIC DNA]</scope>
</reference>
<dbReference type="InterPro" id="IPR021765">
    <property type="entry name" value="UstYa-like"/>
</dbReference>
<gene>
    <name evidence="3" type="ORF">VHEMI05850</name>
</gene>
<keyword evidence="4" id="KW-1185">Reference proteome</keyword>
<comment type="pathway">
    <text evidence="1">Mycotoxin biosynthesis.</text>
</comment>
<sequence>MNSSFSPSPYRGPPSPEVDEAWESLSRRGLQPMRIPRDDLFRLNKTLDESIILYGEGGNQYADGMLEVFHQLHCLDSIRKTIWGIEHYPEVFASLSARNHVDHCIEILRQYIMCTADVSVVTFKRVLFKSIPEPDFSSTHVCRDFEAIMEFVENRTPA</sequence>
<organism evidence="3 4">
    <name type="scientific">[Torrubiella] hemipterigena</name>
    <dbReference type="NCBI Taxonomy" id="1531966"/>
    <lineage>
        <taxon>Eukaryota</taxon>
        <taxon>Fungi</taxon>
        <taxon>Dikarya</taxon>
        <taxon>Ascomycota</taxon>
        <taxon>Pezizomycotina</taxon>
        <taxon>Sordariomycetes</taxon>
        <taxon>Hypocreomycetidae</taxon>
        <taxon>Hypocreales</taxon>
        <taxon>Clavicipitaceae</taxon>
        <taxon>Clavicipitaceae incertae sedis</taxon>
        <taxon>'Torrubiella' clade</taxon>
    </lineage>
</organism>